<dbReference type="AlphaFoldDB" id="A0A2W5QHI3"/>
<organism evidence="3 4">
    <name type="scientific">Novosphingobium pentaromativorans</name>
    <dbReference type="NCBI Taxonomy" id="205844"/>
    <lineage>
        <taxon>Bacteria</taxon>
        <taxon>Pseudomonadati</taxon>
        <taxon>Pseudomonadota</taxon>
        <taxon>Alphaproteobacteria</taxon>
        <taxon>Sphingomonadales</taxon>
        <taxon>Sphingomonadaceae</taxon>
        <taxon>Novosphingobium</taxon>
    </lineage>
</organism>
<dbReference type="InterPro" id="IPR003497">
    <property type="entry name" value="BRO_N_domain"/>
</dbReference>
<proteinExistence type="predicted"/>
<evidence type="ECO:0000259" key="2">
    <source>
        <dbReference type="PROSITE" id="PS51750"/>
    </source>
</evidence>
<dbReference type="Proteomes" id="UP000249082">
    <property type="component" value="Unassembled WGS sequence"/>
</dbReference>
<dbReference type="PANTHER" id="PTHR36180">
    <property type="entry name" value="DNA-BINDING PROTEIN-RELATED-RELATED"/>
    <property type="match status" value="1"/>
</dbReference>
<evidence type="ECO:0000313" key="4">
    <source>
        <dbReference type="Proteomes" id="UP000249082"/>
    </source>
</evidence>
<evidence type="ECO:0000256" key="1">
    <source>
        <dbReference type="SAM" id="MobiDB-lite"/>
    </source>
</evidence>
<gene>
    <name evidence="3" type="ORF">DI555_13960</name>
</gene>
<feature type="region of interest" description="Disordered" evidence="1">
    <location>
        <begin position="1"/>
        <end position="35"/>
    </location>
</feature>
<dbReference type="PROSITE" id="PS51750">
    <property type="entry name" value="BRO_N"/>
    <property type="match status" value="1"/>
</dbReference>
<dbReference type="EMBL" id="QFPX01000010">
    <property type="protein sequence ID" value="PZQ54163.1"/>
    <property type="molecule type" value="Genomic_DNA"/>
</dbReference>
<protein>
    <recommendedName>
        <fullName evidence="2">Bro-N domain-containing protein</fullName>
    </recommendedName>
</protein>
<accession>A0A2W5QHI3</accession>
<feature type="domain" description="Bro-N" evidence="2">
    <location>
        <begin position="39"/>
        <end position="143"/>
    </location>
</feature>
<reference evidence="3 4" key="1">
    <citation type="submission" date="2017-08" db="EMBL/GenBank/DDBJ databases">
        <title>Infants hospitalized years apart are colonized by the same room-sourced microbial strains.</title>
        <authorList>
            <person name="Brooks B."/>
            <person name="Olm M.R."/>
            <person name="Firek B.A."/>
            <person name="Baker R."/>
            <person name="Thomas B.C."/>
            <person name="Morowitz M.J."/>
            <person name="Banfield J.F."/>
        </authorList>
    </citation>
    <scope>NUCLEOTIDE SEQUENCE [LARGE SCALE GENOMIC DNA]</scope>
    <source>
        <strain evidence="3">S2_005_002_R2_33</strain>
    </source>
</reference>
<dbReference type="Pfam" id="PF02498">
    <property type="entry name" value="Bro-N"/>
    <property type="match status" value="1"/>
</dbReference>
<evidence type="ECO:0000313" key="3">
    <source>
        <dbReference type="EMBL" id="PZQ54163.1"/>
    </source>
</evidence>
<comment type="caution">
    <text evidence="3">The sequence shown here is derived from an EMBL/GenBank/DDBJ whole genome shotgun (WGS) entry which is preliminary data.</text>
</comment>
<sequence length="297" mass="33260">MGDDSFASEPSARSGEGLRRSDGSDRHRRDESLGRRKTVNAVSTLVFEGSQIRSVVIDGEPGFVGKDVCERLGYTNPTKAMKDHCRGVTNRYPIVDSLGRTQQARILFMPDILRLITGSALPDAERMERWMFEEVLPSVIKTGSYTSDGMVTNFGPAARSTLGGIVKRVTHAEIEEMFGQVLPALVEPLLDRMVSERLMSGRRKLVEGISALEVAEMAGYPKGRRPRGLTQFITRKLRRYHEDRGHLPHRTPHGSSNVLIYTEAVTRRWLIEGGRKEIDAYVSEKRGQGRLRLVDPV</sequence>
<dbReference type="PANTHER" id="PTHR36180:SF2">
    <property type="entry name" value="BRO FAMILY PROTEIN"/>
    <property type="match status" value="1"/>
</dbReference>
<feature type="compositionally biased region" description="Basic and acidic residues" evidence="1">
    <location>
        <begin position="16"/>
        <end position="34"/>
    </location>
</feature>
<name>A0A2W5QHI3_9SPHN</name>
<dbReference type="SMART" id="SM01040">
    <property type="entry name" value="Bro-N"/>
    <property type="match status" value="1"/>
</dbReference>